<feature type="compositionally biased region" description="Basic and acidic residues" evidence="1">
    <location>
        <begin position="50"/>
        <end position="59"/>
    </location>
</feature>
<evidence type="ECO:0000313" key="3">
    <source>
        <dbReference type="EMBL" id="KAG6303657.1"/>
    </source>
</evidence>
<reference evidence="3 4" key="1">
    <citation type="journal article" date="2020" name="bioRxiv">
        <title>Whole genome comparisons of ergot fungi reveals the divergence and evolution of species within the genus Claviceps are the result of varying mechanisms driving genome evolution and host range expansion.</title>
        <authorList>
            <person name="Wyka S.A."/>
            <person name="Mondo S.J."/>
            <person name="Liu M."/>
            <person name="Dettman J."/>
            <person name="Nalam V."/>
            <person name="Broders K.D."/>
        </authorList>
    </citation>
    <scope>NUCLEOTIDE SEQUENCE [LARGE SCALE GENOMIC DNA]</scope>
    <source>
        <strain evidence="3 4">Clav52</strain>
    </source>
</reference>
<name>A0A9P7U521_9HYPO</name>
<feature type="domain" description="BZIP" evidence="2">
    <location>
        <begin position="190"/>
        <end position="205"/>
    </location>
</feature>
<evidence type="ECO:0000313" key="4">
    <source>
        <dbReference type="Proteomes" id="UP000707071"/>
    </source>
</evidence>
<feature type="region of interest" description="Disordered" evidence="1">
    <location>
        <begin position="181"/>
        <end position="231"/>
    </location>
</feature>
<feature type="region of interest" description="Disordered" evidence="1">
    <location>
        <begin position="23"/>
        <end position="59"/>
    </location>
</feature>
<accession>A0A9P7U521</accession>
<feature type="compositionally biased region" description="Basic and acidic residues" evidence="1">
    <location>
        <begin position="208"/>
        <end position="231"/>
    </location>
</feature>
<organism evidence="3 4">
    <name type="scientific">Claviceps aff. purpurea</name>
    <dbReference type="NCBI Taxonomy" id="1967640"/>
    <lineage>
        <taxon>Eukaryota</taxon>
        <taxon>Fungi</taxon>
        <taxon>Dikarya</taxon>
        <taxon>Ascomycota</taxon>
        <taxon>Pezizomycotina</taxon>
        <taxon>Sordariomycetes</taxon>
        <taxon>Hypocreomycetidae</taxon>
        <taxon>Hypocreales</taxon>
        <taxon>Clavicipitaceae</taxon>
        <taxon>Claviceps</taxon>
    </lineage>
</organism>
<dbReference type="Proteomes" id="UP000707071">
    <property type="component" value="Unassembled WGS sequence"/>
</dbReference>
<comment type="caution">
    <text evidence="3">The sequence shown here is derived from an EMBL/GenBank/DDBJ whole genome shotgun (WGS) entry which is preliminary data.</text>
</comment>
<dbReference type="AlphaFoldDB" id="A0A9P7U521"/>
<sequence>MPESATIQRRQGPLSIARLLNSPTQRLPSEAAQWAAEPPVDEFPPGQHGPRHDPSDQERRYYFGNAPCTHVTDAPSNLRQSSPQNRGTSLTARYDYERHIERSYEPVHCDSHREDPVNAGKFQAFSPARASSHLTSTIRSTASPSAELLRWHNLGAVEDLNGQQAFLDLPGNNQIPVAFETEKGSLKAQKKRQRNAEASTRSRKKKKSIVEENMNKLEESERKLQKAQDTIRQRDETIQQCGDMLHQRDERIQQHKEIIQKTFKELEDLRRQLQNKGAQI</sequence>
<dbReference type="EMBL" id="SRRH01000006">
    <property type="protein sequence ID" value="KAG6303657.1"/>
    <property type="molecule type" value="Genomic_DNA"/>
</dbReference>
<dbReference type="PROSITE" id="PS00036">
    <property type="entry name" value="BZIP_BASIC"/>
    <property type="match status" value="1"/>
</dbReference>
<evidence type="ECO:0000256" key="1">
    <source>
        <dbReference type="SAM" id="MobiDB-lite"/>
    </source>
</evidence>
<gene>
    <name evidence="3" type="ORF">E4U09_006513</name>
</gene>
<dbReference type="InterPro" id="IPR004827">
    <property type="entry name" value="bZIP"/>
</dbReference>
<dbReference type="GO" id="GO:0003700">
    <property type="term" value="F:DNA-binding transcription factor activity"/>
    <property type="evidence" value="ECO:0007669"/>
    <property type="project" value="InterPro"/>
</dbReference>
<keyword evidence="4" id="KW-1185">Reference proteome</keyword>
<evidence type="ECO:0000259" key="2">
    <source>
        <dbReference type="PROSITE" id="PS00036"/>
    </source>
</evidence>
<protein>
    <recommendedName>
        <fullName evidence="2">BZIP domain-containing protein</fullName>
    </recommendedName>
</protein>
<proteinExistence type="predicted"/>